<dbReference type="FunFam" id="1.10.750.20:FF:000001">
    <property type="entry name" value="Ankyrin repeat and SOCS box containing 1"/>
    <property type="match status" value="1"/>
</dbReference>
<dbReference type="GO" id="GO:0035556">
    <property type="term" value="P:intracellular signal transduction"/>
    <property type="evidence" value="ECO:0007669"/>
    <property type="project" value="InterPro"/>
</dbReference>
<keyword evidence="5 6" id="KW-0040">ANK repeat</keyword>
<dbReference type="PROSITE" id="PS50297">
    <property type="entry name" value="ANK_REP_REGION"/>
    <property type="match status" value="3"/>
</dbReference>
<dbReference type="PROSITE" id="PS50088">
    <property type="entry name" value="ANK_REPEAT"/>
    <property type="match status" value="5"/>
</dbReference>
<keyword evidence="3" id="KW-0677">Repeat</keyword>
<feature type="repeat" description="ANK" evidence="6">
    <location>
        <begin position="36"/>
        <end position="68"/>
    </location>
</feature>
<dbReference type="Gene3D" id="1.10.750.20">
    <property type="entry name" value="SOCS box"/>
    <property type="match status" value="1"/>
</dbReference>
<dbReference type="PROSITE" id="PS50225">
    <property type="entry name" value="SOCS"/>
    <property type="match status" value="1"/>
</dbReference>
<evidence type="ECO:0000256" key="6">
    <source>
        <dbReference type="PROSITE-ProRule" id="PRU00023"/>
    </source>
</evidence>
<name>A0A9Q0XM87_9SAUR</name>
<evidence type="ECO:0000256" key="1">
    <source>
        <dbReference type="ARBA" id="ARBA00004906"/>
    </source>
</evidence>
<dbReference type="AlphaFoldDB" id="A0A9Q0XM87"/>
<evidence type="ECO:0000256" key="5">
    <source>
        <dbReference type="ARBA" id="ARBA00023043"/>
    </source>
</evidence>
<evidence type="ECO:0000256" key="4">
    <source>
        <dbReference type="ARBA" id="ARBA00022786"/>
    </source>
</evidence>
<proteinExistence type="inferred from homology"/>
<feature type="repeat" description="ANK" evidence="6">
    <location>
        <begin position="199"/>
        <end position="231"/>
    </location>
</feature>
<accession>A0A9Q0XM87</accession>
<dbReference type="PANTHER" id="PTHR24136:SF17">
    <property type="entry name" value="ANKYRIN REPEAT AND SOCS BOX PROTEIN 9"/>
    <property type="match status" value="1"/>
</dbReference>
<dbReference type="OrthoDB" id="3246549at2759"/>
<dbReference type="GO" id="GO:0045732">
    <property type="term" value="P:positive regulation of protein catabolic process"/>
    <property type="evidence" value="ECO:0007669"/>
    <property type="project" value="TreeGrafter"/>
</dbReference>
<evidence type="ECO:0000259" key="7">
    <source>
        <dbReference type="PROSITE" id="PS50225"/>
    </source>
</evidence>
<dbReference type="Proteomes" id="UP001142489">
    <property type="component" value="Unassembled WGS sequence"/>
</dbReference>
<protein>
    <recommendedName>
        <fullName evidence="7">SOCS box domain-containing protein</fullName>
    </recommendedName>
</protein>
<feature type="repeat" description="ANK" evidence="6">
    <location>
        <begin position="167"/>
        <end position="199"/>
    </location>
</feature>
<sequence length="295" mass="31676">MDGEAAKADASRSLGAESQQPLATYLPNPLMGDFVSDWSPIHDASLHGRLLALKKLIHQGASVNLMTADYASPLHEACLGGHSACVSVLLKHGAYVNASTIDWNTPLFNACVSGSADCVNLLLQHGASPHPACDLASPIHEAAQRGHAVCVESLVSHGVNIDHNIKHLGTPLYVACENQQLDCARKLLESGASANSGKGLDSPLHVAAKTSNEDMVHLLLDFGASTRAKNAEGKTPSELVPPNSQLAQIFLQREGPFSLMQLCRLCIRRYLGSKQPQRISELLLPDELKRFLLYL</sequence>
<evidence type="ECO:0000313" key="8">
    <source>
        <dbReference type="EMBL" id="KAJ7319593.1"/>
    </source>
</evidence>
<dbReference type="SMART" id="SM00969">
    <property type="entry name" value="SOCS_box"/>
    <property type="match status" value="1"/>
</dbReference>
<keyword evidence="9" id="KW-1185">Reference proteome</keyword>
<dbReference type="InterPro" id="IPR001496">
    <property type="entry name" value="SOCS_box"/>
</dbReference>
<evidence type="ECO:0000313" key="9">
    <source>
        <dbReference type="Proteomes" id="UP001142489"/>
    </source>
</evidence>
<evidence type="ECO:0000256" key="3">
    <source>
        <dbReference type="ARBA" id="ARBA00022737"/>
    </source>
</evidence>
<dbReference type="InterPro" id="IPR036770">
    <property type="entry name" value="Ankyrin_rpt-contain_sf"/>
</dbReference>
<comment type="caution">
    <text evidence="8">The sequence shown here is derived from an EMBL/GenBank/DDBJ whole genome shotgun (WGS) entry which is preliminary data.</text>
</comment>
<dbReference type="Pfam" id="PF07525">
    <property type="entry name" value="SOCS_box"/>
    <property type="match status" value="1"/>
</dbReference>
<dbReference type="InterPro" id="IPR002110">
    <property type="entry name" value="Ankyrin_rpt"/>
</dbReference>
<reference evidence="8" key="1">
    <citation type="journal article" date="2023" name="DNA Res.">
        <title>Chromosome-level genome assembly of Phrynocephalus forsythii using third-generation DNA sequencing and Hi-C analysis.</title>
        <authorList>
            <person name="Qi Y."/>
            <person name="Zhao W."/>
            <person name="Zhao Y."/>
            <person name="Niu C."/>
            <person name="Cao S."/>
            <person name="Zhang Y."/>
        </authorList>
    </citation>
    <scope>NUCLEOTIDE SEQUENCE</scope>
    <source>
        <tissue evidence="8">Muscle</tissue>
    </source>
</reference>
<evidence type="ECO:0000256" key="2">
    <source>
        <dbReference type="ARBA" id="ARBA00005949"/>
    </source>
</evidence>
<organism evidence="8 9">
    <name type="scientific">Phrynocephalus forsythii</name>
    <dbReference type="NCBI Taxonomy" id="171643"/>
    <lineage>
        <taxon>Eukaryota</taxon>
        <taxon>Metazoa</taxon>
        <taxon>Chordata</taxon>
        <taxon>Craniata</taxon>
        <taxon>Vertebrata</taxon>
        <taxon>Euteleostomi</taxon>
        <taxon>Lepidosauria</taxon>
        <taxon>Squamata</taxon>
        <taxon>Bifurcata</taxon>
        <taxon>Unidentata</taxon>
        <taxon>Episquamata</taxon>
        <taxon>Toxicofera</taxon>
        <taxon>Iguania</taxon>
        <taxon>Acrodonta</taxon>
        <taxon>Agamidae</taxon>
        <taxon>Agaminae</taxon>
        <taxon>Phrynocephalus</taxon>
    </lineage>
</organism>
<feature type="domain" description="SOCS box" evidence="7">
    <location>
        <begin position="245"/>
        <end position="295"/>
    </location>
</feature>
<dbReference type="Pfam" id="PF00023">
    <property type="entry name" value="Ank"/>
    <property type="match status" value="1"/>
</dbReference>
<dbReference type="InterPro" id="IPR036036">
    <property type="entry name" value="SOCS_box-like_dom_sf"/>
</dbReference>
<dbReference type="SUPFAM" id="SSF48403">
    <property type="entry name" value="Ankyrin repeat"/>
    <property type="match status" value="1"/>
</dbReference>
<dbReference type="GO" id="GO:0016567">
    <property type="term" value="P:protein ubiquitination"/>
    <property type="evidence" value="ECO:0007669"/>
    <property type="project" value="TreeGrafter"/>
</dbReference>
<dbReference type="PANTHER" id="PTHR24136">
    <property type="entry name" value="SOWAH (DROSOPHILA) HOMOLOG"/>
    <property type="match status" value="1"/>
</dbReference>
<comment type="similarity">
    <text evidence="2">Belongs to the ankyrin SOCS box (ASB) family.</text>
</comment>
<dbReference type="Pfam" id="PF12796">
    <property type="entry name" value="Ank_2"/>
    <property type="match status" value="2"/>
</dbReference>
<dbReference type="CDD" id="cd03716">
    <property type="entry name" value="SOCS_ASB_like"/>
    <property type="match status" value="1"/>
</dbReference>
<dbReference type="SUPFAM" id="SSF158235">
    <property type="entry name" value="SOCS box-like"/>
    <property type="match status" value="1"/>
</dbReference>
<gene>
    <name evidence="8" type="ORF">JRQ81_019104</name>
</gene>
<dbReference type="SMART" id="SM00248">
    <property type="entry name" value="ANK"/>
    <property type="match status" value="6"/>
</dbReference>
<dbReference type="FunFam" id="1.25.40.20:FF:000016">
    <property type="entry name" value="Ankyrin repeat and SOCS box containing 5"/>
    <property type="match status" value="1"/>
</dbReference>
<dbReference type="EMBL" id="JAPFRF010000010">
    <property type="protein sequence ID" value="KAJ7319593.1"/>
    <property type="molecule type" value="Genomic_DNA"/>
</dbReference>
<feature type="repeat" description="ANK" evidence="6">
    <location>
        <begin position="134"/>
        <end position="166"/>
    </location>
</feature>
<feature type="repeat" description="ANK" evidence="6">
    <location>
        <begin position="69"/>
        <end position="101"/>
    </location>
</feature>
<keyword evidence="4" id="KW-0833">Ubl conjugation pathway</keyword>
<comment type="pathway">
    <text evidence="1">Protein modification; protein ubiquitination.</text>
</comment>
<dbReference type="InterPro" id="IPR051573">
    <property type="entry name" value="Ankyrin-SOCS_box_domain"/>
</dbReference>
<dbReference type="Gene3D" id="1.25.40.20">
    <property type="entry name" value="Ankyrin repeat-containing domain"/>
    <property type="match status" value="1"/>
</dbReference>